<name>A0A225SP22_9BURK</name>
<dbReference type="AlphaFoldDB" id="A0A225SP22"/>
<protein>
    <submittedName>
        <fullName evidence="1">Uncharacterized protein</fullName>
    </submittedName>
</protein>
<reference evidence="1 2" key="1">
    <citation type="journal article" date="2010" name="Int. J. Syst. Evol. Microbiol.">
        <title>Reclassification of Herbaspirillum putei as a later heterotypic synonym of Herbaspirillum huttiense, with the description of H. huttiense subsp. huttiense subsp. nov. and H. huttiense subsp. putei subsp. nov., comb. nov., and description of Herbaspirillum aquaticum sp. nov.</title>
        <authorList>
            <person name="Dobritsa A.P."/>
            <person name="Reddy M.C."/>
            <person name="Samadpour M."/>
        </authorList>
    </citation>
    <scope>NUCLEOTIDE SEQUENCE [LARGE SCALE GENOMIC DNA]</scope>
    <source>
        <strain evidence="1 2">IEH 4430</strain>
    </source>
</reference>
<gene>
    <name evidence="1" type="ORF">CEJ45_22195</name>
</gene>
<dbReference type="RefSeq" id="WP_088757223.1">
    <property type="nucleotide sequence ID" value="NZ_NJGV01000028.1"/>
</dbReference>
<comment type="caution">
    <text evidence="1">The sequence shown here is derived from an EMBL/GenBank/DDBJ whole genome shotgun (WGS) entry which is preliminary data.</text>
</comment>
<evidence type="ECO:0000313" key="1">
    <source>
        <dbReference type="EMBL" id="OWY32219.1"/>
    </source>
</evidence>
<dbReference type="Proteomes" id="UP000214747">
    <property type="component" value="Unassembled WGS sequence"/>
</dbReference>
<dbReference type="EMBL" id="NJGV01000028">
    <property type="protein sequence ID" value="OWY32219.1"/>
    <property type="molecule type" value="Genomic_DNA"/>
</dbReference>
<organism evidence="1 2">
    <name type="scientific">Herbaspirillum aquaticum</name>
    <dbReference type="NCBI Taxonomy" id="568783"/>
    <lineage>
        <taxon>Bacteria</taxon>
        <taxon>Pseudomonadati</taxon>
        <taxon>Pseudomonadota</taxon>
        <taxon>Betaproteobacteria</taxon>
        <taxon>Burkholderiales</taxon>
        <taxon>Oxalobacteraceae</taxon>
        <taxon>Herbaspirillum</taxon>
    </lineage>
</organism>
<proteinExistence type="predicted"/>
<evidence type="ECO:0000313" key="2">
    <source>
        <dbReference type="Proteomes" id="UP000214747"/>
    </source>
</evidence>
<keyword evidence="2" id="KW-1185">Reference proteome</keyword>
<sequence>MKNIKIISDGTAEGTHVFDSDGKKIDGIITSISWGIDADGRIGEATITFSQPVVELEGEISDG</sequence>
<accession>A0A225SP22</accession>